<dbReference type="WBParaSite" id="sdigi.contig1354.g10341.t1">
    <property type="protein sequence ID" value="sdigi.contig1354.g10341.t1"/>
    <property type="gene ID" value="sdigi.contig1354.g10341"/>
</dbReference>
<sequence>MPLFIQRQTVFNHKYWKLQGTFINGGADVNVFVCTDVLTDDVNTGASVLGGIEVTNISDIGIVTLGIDTSVLVGGDLLTVNVGVDRTALVTIKYFCLSSSSAVVVVNKRK</sequence>
<proteinExistence type="predicted"/>
<name>A0A915PM26_9BILA</name>
<organism evidence="1 2">
    <name type="scientific">Setaria digitata</name>
    <dbReference type="NCBI Taxonomy" id="48799"/>
    <lineage>
        <taxon>Eukaryota</taxon>
        <taxon>Metazoa</taxon>
        <taxon>Ecdysozoa</taxon>
        <taxon>Nematoda</taxon>
        <taxon>Chromadorea</taxon>
        <taxon>Rhabditida</taxon>
        <taxon>Spirurina</taxon>
        <taxon>Spiruromorpha</taxon>
        <taxon>Filarioidea</taxon>
        <taxon>Setariidae</taxon>
        <taxon>Setaria</taxon>
    </lineage>
</organism>
<dbReference type="AlphaFoldDB" id="A0A915PM26"/>
<evidence type="ECO:0000313" key="2">
    <source>
        <dbReference type="WBParaSite" id="sdigi.contig1354.g10341.t1"/>
    </source>
</evidence>
<evidence type="ECO:0000313" key="1">
    <source>
        <dbReference type="Proteomes" id="UP000887581"/>
    </source>
</evidence>
<reference evidence="2" key="1">
    <citation type="submission" date="2022-11" db="UniProtKB">
        <authorList>
            <consortium name="WormBaseParasite"/>
        </authorList>
    </citation>
    <scope>IDENTIFICATION</scope>
</reference>
<accession>A0A915PM26</accession>
<protein>
    <submittedName>
        <fullName evidence="2">Uncharacterized protein</fullName>
    </submittedName>
</protein>
<keyword evidence="1" id="KW-1185">Reference proteome</keyword>
<dbReference type="Proteomes" id="UP000887581">
    <property type="component" value="Unplaced"/>
</dbReference>